<evidence type="ECO:0000313" key="2">
    <source>
        <dbReference type="Proteomes" id="UP000199034"/>
    </source>
</evidence>
<accession>A0A1G6JBM3</accession>
<evidence type="ECO:0000313" key="1">
    <source>
        <dbReference type="EMBL" id="SDC16282.1"/>
    </source>
</evidence>
<dbReference type="EMBL" id="FMZM01000001">
    <property type="protein sequence ID" value="SDC16282.1"/>
    <property type="molecule type" value="Genomic_DNA"/>
</dbReference>
<dbReference type="STRING" id="1045774.SAMN05421872_101437"/>
<dbReference type="RefSeq" id="WP_090850280.1">
    <property type="nucleotide sequence ID" value="NZ_FMZM01000001.1"/>
</dbReference>
<dbReference type="Gene3D" id="3.30.450.40">
    <property type="match status" value="1"/>
</dbReference>
<dbReference type="SUPFAM" id="SSF55781">
    <property type="entry name" value="GAF domain-like"/>
    <property type="match status" value="1"/>
</dbReference>
<dbReference type="InterPro" id="IPR029016">
    <property type="entry name" value="GAF-like_dom_sf"/>
</dbReference>
<dbReference type="SMART" id="SM00065">
    <property type="entry name" value="GAF"/>
    <property type="match status" value="1"/>
</dbReference>
<dbReference type="OrthoDB" id="118142at2"/>
<dbReference type="Proteomes" id="UP000199034">
    <property type="component" value="Unassembled WGS sequence"/>
</dbReference>
<organism evidence="1 2">
    <name type="scientific">Nocardioides lianchengensis</name>
    <dbReference type="NCBI Taxonomy" id="1045774"/>
    <lineage>
        <taxon>Bacteria</taxon>
        <taxon>Bacillati</taxon>
        <taxon>Actinomycetota</taxon>
        <taxon>Actinomycetes</taxon>
        <taxon>Propionibacteriales</taxon>
        <taxon>Nocardioidaceae</taxon>
        <taxon>Nocardioides</taxon>
    </lineage>
</organism>
<dbReference type="InterPro" id="IPR003018">
    <property type="entry name" value="GAF"/>
</dbReference>
<dbReference type="Pfam" id="PF01590">
    <property type="entry name" value="GAF"/>
    <property type="match status" value="1"/>
</dbReference>
<sequence>MDTEQELRLAADDHARGLQQAIGARVVVLSVFAGEGRHFFVGSAGLPPRLQGQWEIPEMEMLCQHLETSGGQLIVDDVRTESDFASHPLLAELDVHAYAGWHVPDRDGRPIGILAATADRPRVWSSADLTTLMERAHACGPALAAALASGVVRSDRAG</sequence>
<dbReference type="AlphaFoldDB" id="A0A1G6JBM3"/>
<protein>
    <submittedName>
        <fullName evidence="1">GAF domain-containing protein</fullName>
    </submittedName>
</protein>
<keyword evidence="2" id="KW-1185">Reference proteome</keyword>
<reference evidence="2" key="1">
    <citation type="submission" date="2016-10" db="EMBL/GenBank/DDBJ databases">
        <authorList>
            <person name="Varghese N."/>
            <person name="Submissions S."/>
        </authorList>
    </citation>
    <scope>NUCLEOTIDE SEQUENCE [LARGE SCALE GENOMIC DNA]</scope>
    <source>
        <strain evidence="2">CGMCC 4.6858</strain>
    </source>
</reference>
<name>A0A1G6JBM3_9ACTN</name>
<proteinExistence type="predicted"/>
<gene>
    <name evidence="1" type="ORF">SAMN05421872_101437</name>
</gene>